<gene>
    <name evidence="2" type="ORF">BQ2448_252</name>
</gene>
<dbReference type="Proteomes" id="UP000198372">
    <property type="component" value="Unassembled WGS sequence"/>
</dbReference>
<name>A0A238F7S4_9BASI</name>
<proteinExistence type="predicted"/>
<evidence type="ECO:0000313" key="3">
    <source>
        <dbReference type="Proteomes" id="UP000198372"/>
    </source>
</evidence>
<keyword evidence="1" id="KW-1133">Transmembrane helix</keyword>
<feature type="transmembrane region" description="Helical" evidence="1">
    <location>
        <begin position="208"/>
        <end position="226"/>
    </location>
</feature>
<keyword evidence="1" id="KW-0812">Transmembrane</keyword>
<protein>
    <submittedName>
        <fullName evidence="2">BQ2448_252 protein</fullName>
    </submittedName>
</protein>
<evidence type="ECO:0000256" key="1">
    <source>
        <dbReference type="SAM" id="Phobius"/>
    </source>
</evidence>
<dbReference type="OrthoDB" id="10261361at2759"/>
<keyword evidence="3" id="KW-1185">Reference proteome</keyword>
<organism evidence="2 3">
    <name type="scientific">Microbotryum intermedium</name>
    <dbReference type="NCBI Taxonomy" id="269621"/>
    <lineage>
        <taxon>Eukaryota</taxon>
        <taxon>Fungi</taxon>
        <taxon>Dikarya</taxon>
        <taxon>Basidiomycota</taxon>
        <taxon>Pucciniomycotina</taxon>
        <taxon>Microbotryomycetes</taxon>
        <taxon>Microbotryales</taxon>
        <taxon>Microbotryaceae</taxon>
        <taxon>Microbotryum</taxon>
    </lineage>
</organism>
<keyword evidence="1" id="KW-0472">Membrane</keyword>
<reference evidence="3" key="1">
    <citation type="submission" date="2016-09" db="EMBL/GenBank/DDBJ databases">
        <authorList>
            <person name="Jeantristanb JTB J.-T."/>
            <person name="Ricardo R."/>
        </authorList>
    </citation>
    <scope>NUCLEOTIDE SEQUENCE [LARGE SCALE GENOMIC DNA]</scope>
</reference>
<accession>A0A238F7S4</accession>
<dbReference type="STRING" id="269621.A0A238F7S4"/>
<dbReference type="AlphaFoldDB" id="A0A238F7S4"/>
<dbReference type="EMBL" id="FMSP01000003">
    <property type="protein sequence ID" value="SCV68131.1"/>
    <property type="molecule type" value="Genomic_DNA"/>
</dbReference>
<evidence type="ECO:0000313" key="2">
    <source>
        <dbReference type="EMBL" id="SCV68131.1"/>
    </source>
</evidence>
<sequence>MEQACAPASEVFDRRAKPLLLRAEVDEAILHLGGSAYFSPVDAKNLFGSDERIGWESCGQQPEHAGWLKTAISSIFDLSPSRRYSRIRGKSSSSAAVATVCDSSLLFPPYHLLTTGKTVADYKSNHIAPLGAFGIQSLAEIGVNGALAASASTYGIKYITVETFRDLIQMSHLLFGSASADGKSFDHWSSRIPAIVSLDLVSAFGRAIMWYWIFTLVAVFLVYEVFRFTGGWFMTQPCRAVGEGFDRVGLRDRKGNVGSTMKWRDSYAYRTTVTFLATSLYLPLSKIAIGSMVWSDDFWVVPDPFDGLDPPDTSALGDATLYYPRLDFCYRTTMRRRSGLLHFNFGWLIVPISLLTILWLTLFLPYRLFRLAQREAPSTDEWTETGERRTDVDGEYARLLERDRSPFSFLYRGKLKGIRDKPSGRTLPLVA</sequence>
<feature type="transmembrane region" description="Helical" evidence="1">
    <location>
        <begin position="345"/>
        <end position="364"/>
    </location>
</feature>